<dbReference type="Gene3D" id="1.10.533.10">
    <property type="entry name" value="Death Domain, Fas"/>
    <property type="match status" value="1"/>
</dbReference>
<dbReference type="InterPro" id="IPR029495">
    <property type="entry name" value="NACHT-assoc"/>
</dbReference>
<name>A0A9Q1IPX6_SYNKA</name>
<keyword evidence="2" id="KW-0677">Repeat</keyword>
<dbReference type="SUPFAM" id="SSF47986">
    <property type="entry name" value="DEATH domain"/>
    <property type="match status" value="1"/>
</dbReference>
<dbReference type="InterPro" id="IPR011029">
    <property type="entry name" value="DEATH-like_dom_sf"/>
</dbReference>
<dbReference type="PROSITE" id="PS50837">
    <property type="entry name" value="NACHT"/>
    <property type="match status" value="1"/>
</dbReference>
<dbReference type="EMBL" id="JAINUF010000010">
    <property type="protein sequence ID" value="KAJ8347836.1"/>
    <property type="molecule type" value="Genomic_DNA"/>
</dbReference>
<dbReference type="OrthoDB" id="120976at2759"/>
<dbReference type="SMART" id="SM01288">
    <property type="entry name" value="FISNA"/>
    <property type="match status" value="1"/>
</dbReference>
<accession>A0A9Q1IPX6</accession>
<evidence type="ECO:0000256" key="2">
    <source>
        <dbReference type="ARBA" id="ARBA00022737"/>
    </source>
</evidence>
<sequence length="443" mass="50974">MNLPFMKKALHAALERLDEDDQRDFKKCLVDCYPQIFESSLLEHEILGLVDKIIDMCDLEGSLKITVLILQRMKLNGTAHFLQRMCKRNEMQYELKASMKKKYTYTSEGLAKQGSPTLFNKIYTEMVITEGGNGSINTEHEIRHIGKMVETRSKEQGVIKSRDIFTPSGGFMDHHRFLLMRGMAGTGKSACVQRFILDWAEGEGHQDMYFVFPIPFHELNSLKSVKYSLIQLIHHFFPEMKELDTISCLDDDKVLFIFDGLDECELPLAFFQNEMWCNVKTPTSMDMLMTNLFKGNLTASAYIWVISRPKASRRISCSCVHLVTEVRGFNDAQKEEYFRKTISDQTLANQISTHLQSVRSLDIMCHLPMFCWTASHVFQRAFLTSNGEVPKTLTQTFTRFLLIQLNTKKQKYHRKESGENKEFLMKVGETGISNAGTGQAHFK</sequence>
<dbReference type="PANTHER" id="PTHR24106">
    <property type="entry name" value="NACHT, LRR AND CARD DOMAINS-CONTAINING"/>
    <property type="match status" value="1"/>
</dbReference>
<evidence type="ECO:0000313" key="4">
    <source>
        <dbReference type="EMBL" id="KAJ8347836.1"/>
    </source>
</evidence>
<dbReference type="Pfam" id="PF14484">
    <property type="entry name" value="FISNA"/>
    <property type="match status" value="1"/>
</dbReference>
<dbReference type="InterPro" id="IPR007111">
    <property type="entry name" value="NACHT_NTPase"/>
</dbReference>
<evidence type="ECO:0000259" key="3">
    <source>
        <dbReference type="PROSITE" id="PS50837"/>
    </source>
</evidence>
<proteinExistence type="predicted"/>
<evidence type="ECO:0000313" key="5">
    <source>
        <dbReference type="Proteomes" id="UP001152622"/>
    </source>
</evidence>
<dbReference type="Proteomes" id="UP001152622">
    <property type="component" value="Chromosome 10"/>
</dbReference>
<feature type="domain" description="NACHT" evidence="3">
    <location>
        <begin position="176"/>
        <end position="311"/>
    </location>
</feature>
<evidence type="ECO:0000256" key="1">
    <source>
        <dbReference type="ARBA" id="ARBA00022614"/>
    </source>
</evidence>
<dbReference type="Gene3D" id="3.40.50.300">
    <property type="entry name" value="P-loop containing nucleotide triphosphate hydrolases"/>
    <property type="match status" value="1"/>
</dbReference>
<keyword evidence="5" id="KW-1185">Reference proteome</keyword>
<reference evidence="4" key="1">
    <citation type="journal article" date="2023" name="Science">
        <title>Genome structures resolve the early diversification of teleost fishes.</title>
        <authorList>
            <person name="Parey E."/>
            <person name="Louis A."/>
            <person name="Montfort J."/>
            <person name="Bouchez O."/>
            <person name="Roques C."/>
            <person name="Iampietro C."/>
            <person name="Lluch J."/>
            <person name="Castinel A."/>
            <person name="Donnadieu C."/>
            <person name="Desvignes T."/>
            <person name="Floi Bucao C."/>
            <person name="Jouanno E."/>
            <person name="Wen M."/>
            <person name="Mejri S."/>
            <person name="Dirks R."/>
            <person name="Jansen H."/>
            <person name="Henkel C."/>
            <person name="Chen W.J."/>
            <person name="Zahm M."/>
            <person name="Cabau C."/>
            <person name="Klopp C."/>
            <person name="Thompson A.W."/>
            <person name="Robinson-Rechavi M."/>
            <person name="Braasch I."/>
            <person name="Lecointre G."/>
            <person name="Bobe J."/>
            <person name="Postlethwait J.H."/>
            <person name="Berthelot C."/>
            <person name="Roest Crollius H."/>
            <person name="Guiguen Y."/>
        </authorList>
    </citation>
    <scope>NUCLEOTIDE SEQUENCE</scope>
    <source>
        <strain evidence="4">WJC10195</strain>
    </source>
</reference>
<dbReference type="InterPro" id="IPR027417">
    <property type="entry name" value="P-loop_NTPase"/>
</dbReference>
<gene>
    <name evidence="4" type="ORF">SKAU_G00264250</name>
</gene>
<dbReference type="InterPro" id="IPR051261">
    <property type="entry name" value="NLR"/>
</dbReference>
<keyword evidence="1" id="KW-0433">Leucine-rich repeat</keyword>
<comment type="caution">
    <text evidence="4">The sequence shown here is derived from an EMBL/GenBank/DDBJ whole genome shotgun (WGS) entry which is preliminary data.</text>
</comment>
<dbReference type="AlphaFoldDB" id="A0A9Q1IPX6"/>
<dbReference type="FunFam" id="3.40.50.300:FF:000210">
    <property type="entry name" value="Si:dkey-16p6.1"/>
    <property type="match status" value="1"/>
</dbReference>
<organism evidence="4 5">
    <name type="scientific">Synaphobranchus kaupii</name>
    <name type="common">Kaup's arrowtooth eel</name>
    <dbReference type="NCBI Taxonomy" id="118154"/>
    <lineage>
        <taxon>Eukaryota</taxon>
        <taxon>Metazoa</taxon>
        <taxon>Chordata</taxon>
        <taxon>Craniata</taxon>
        <taxon>Vertebrata</taxon>
        <taxon>Euteleostomi</taxon>
        <taxon>Actinopterygii</taxon>
        <taxon>Neopterygii</taxon>
        <taxon>Teleostei</taxon>
        <taxon>Anguilliformes</taxon>
        <taxon>Synaphobranchidae</taxon>
        <taxon>Synaphobranchus</taxon>
    </lineage>
</organism>
<protein>
    <recommendedName>
        <fullName evidence="3">NACHT domain-containing protein</fullName>
    </recommendedName>
</protein>
<dbReference type="SUPFAM" id="SSF52540">
    <property type="entry name" value="P-loop containing nucleoside triphosphate hydrolases"/>
    <property type="match status" value="1"/>
</dbReference>
<dbReference type="Pfam" id="PF05729">
    <property type="entry name" value="NACHT"/>
    <property type="match status" value="1"/>
</dbReference>